<keyword evidence="3" id="KW-1185">Reference proteome</keyword>
<feature type="compositionally biased region" description="Polar residues" evidence="1">
    <location>
        <begin position="162"/>
        <end position="173"/>
    </location>
</feature>
<evidence type="ECO:0000313" key="2">
    <source>
        <dbReference type="EMBL" id="KAK3097051.1"/>
    </source>
</evidence>
<gene>
    <name evidence="2" type="ORF">FSP39_005919</name>
</gene>
<dbReference type="Gene3D" id="1.10.150.50">
    <property type="entry name" value="Transcription Factor, Ets-1"/>
    <property type="match status" value="1"/>
</dbReference>
<name>A0AA89C2N3_PINIB</name>
<protein>
    <submittedName>
        <fullName evidence="2">Uncharacterized protein</fullName>
    </submittedName>
</protein>
<dbReference type="InterPro" id="IPR013761">
    <property type="entry name" value="SAM/pointed_sf"/>
</dbReference>
<dbReference type="EMBL" id="VSWD01000007">
    <property type="protein sequence ID" value="KAK3097051.1"/>
    <property type="molecule type" value="Genomic_DNA"/>
</dbReference>
<evidence type="ECO:0000256" key="1">
    <source>
        <dbReference type="SAM" id="MobiDB-lite"/>
    </source>
</evidence>
<dbReference type="AlphaFoldDB" id="A0AA89C2N3"/>
<dbReference type="Proteomes" id="UP001186944">
    <property type="component" value="Unassembled WGS sequence"/>
</dbReference>
<evidence type="ECO:0000313" key="3">
    <source>
        <dbReference type="Proteomes" id="UP001186944"/>
    </source>
</evidence>
<sequence length="566" mass="64666">MGRLRSIAKELHPQIQHFLETHTITNPLPRGTKTEVPVDIQPSNLGFNEEEEDELVSYLCLNFTKLQDFSVDLPSLIKDLIHFIQMEAVKDNEMDGFSLFNMTEQDIFLMLPGKVGPARKILTLVTQEKEKWKQTEETCKGEQNVIEALEGTAFKEEDGLSTPGTVASGSTPRAASPVSDALKEETSTCSQEHKPLPGPSCDLASFIPTYSPLISDLLKTGEINKEWDKFIEETAYYLAGKGNFETRGIYADFGRLMYQKFPCIGHKAFSDPWKYFNKKLSQKLRNIRWKWNARSKGIVPSTTKKRKLEPVLNNSVPKEQMTMAEADKIFKEQLSKPDKNIDRALMIKTQRISFKERRNYVERKHDGDLKELLRKLPILGKADYVEREFFLMKPGLSKAIISDNWTEMLTRLDKVLNTDNGDEDEAGPGNKELLEVIQKLECKIQFFHKGKSAKNPLISIVKTSELKKVATKRDDPPRLVFVEADNGTLINAFVVGGGIEMEVNMNIKDALAHLVYSYYVWDLTYPKNYQLLGFLQVYLLGDEKNKFVMSQNYLKFTKLFGETDKE</sequence>
<organism evidence="2 3">
    <name type="scientific">Pinctada imbricata</name>
    <name type="common">Atlantic pearl-oyster</name>
    <name type="synonym">Pinctada martensii</name>
    <dbReference type="NCBI Taxonomy" id="66713"/>
    <lineage>
        <taxon>Eukaryota</taxon>
        <taxon>Metazoa</taxon>
        <taxon>Spiralia</taxon>
        <taxon>Lophotrochozoa</taxon>
        <taxon>Mollusca</taxon>
        <taxon>Bivalvia</taxon>
        <taxon>Autobranchia</taxon>
        <taxon>Pteriomorphia</taxon>
        <taxon>Pterioida</taxon>
        <taxon>Pterioidea</taxon>
        <taxon>Pteriidae</taxon>
        <taxon>Pinctada</taxon>
    </lineage>
</organism>
<proteinExistence type="predicted"/>
<reference evidence="2" key="1">
    <citation type="submission" date="2019-08" db="EMBL/GenBank/DDBJ databases">
        <title>The improved chromosome-level genome for the pearl oyster Pinctada fucata martensii using PacBio sequencing and Hi-C.</title>
        <authorList>
            <person name="Zheng Z."/>
        </authorList>
    </citation>
    <scope>NUCLEOTIDE SEQUENCE</scope>
    <source>
        <strain evidence="2">ZZ-2019</strain>
        <tissue evidence="2">Adductor muscle</tissue>
    </source>
</reference>
<accession>A0AA89C2N3</accession>
<comment type="caution">
    <text evidence="2">The sequence shown here is derived from an EMBL/GenBank/DDBJ whole genome shotgun (WGS) entry which is preliminary data.</text>
</comment>
<feature type="region of interest" description="Disordered" evidence="1">
    <location>
        <begin position="157"/>
        <end position="179"/>
    </location>
</feature>